<dbReference type="InterPro" id="IPR036864">
    <property type="entry name" value="Zn2-C6_fun-type_DNA-bd_sf"/>
</dbReference>
<feature type="domain" description="Zn(2)-C6 fungal-type" evidence="1">
    <location>
        <begin position="25"/>
        <end position="55"/>
    </location>
</feature>
<dbReference type="Proteomes" id="UP000187429">
    <property type="component" value="Unassembled WGS sequence"/>
</dbReference>
<evidence type="ECO:0000313" key="3">
    <source>
        <dbReference type="Proteomes" id="UP000187429"/>
    </source>
</evidence>
<gene>
    <name evidence="2" type="ORF">AYI69_g1137</name>
</gene>
<reference evidence="3" key="1">
    <citation type="submission" date="2017-01" db="EMBL/GenBank/DDBJ databases">
        <authorList>
            <person name="Wang Y."/>
            <person name="White M."/>
            <person name="Kvist S."/>
            <person name="Moncalvo J.-M."/>
        </authorList>
    </citation>
    <scope>NUCLEOTIDE SEQUENCE [LARGE SCALE GENOMIC DNA]</scope>
    <source>
        <strain evidence="3">ID-206-W2</strain>
    </source>
</reference>
<dbReference type="PROSITE" id="PS50048">
    <property type="entry name" value="ZN2_CY6_FUNGAL_2"/>
    <property type="match status" value="1"/>
</dbReference>
<dbReference type="Gene3D" id="4.10.240.10">
    <property type="entry name" value="Zn(2)-C6 fungal-type DNA-binding domain"/>
    <property type="match status" value="1"/>
</dbReference>
<dbReference type="SMART" id="SM00066">
    <property type="entry name" value="GAL4"/>
    <property type="match status" value="1"/>
</dbReference>
<keyword evidence="3" id="KW-1185">Reference proteome</keyword>
<sequence length="93" mass="10801">MKNINGEMSDIGPFRTIKKWKTFYSCTVCREKRVKCDGIRPSCSTCATYDRTCNYGEVSISEEVTNEKHHLNTKALFSLISFQTHIKKQKILY</sequence>
<dbReference type="GO" id="GO:0000981">
    <property type="term" value="F:DNA-binding transcription factor activity, RNA polymerase II-specific"/>
    <property type="evidence" value="ECO:0007669"/>
    <property type="project" value="InterPro"/>
</dbReference>
<protein>
    <submittedName>
        <fullName evidence="2">Quinic acid utilization activator</fullName>
    </submittedName>
</protein>
<proteinExistence type="predicted"/>
<accession>A0A1R1YR92</accession>
<comment type="caution">
    <text evidence="2">The sequence shown here is derived from an EMBL/GenBank/DDBJ whole genome shotgun (WGS) entry which is preliminary data.</text>
</comment>
<dbReference type="GO" id="GO:0008270">
    <property type="term" value="F:zinc ion binding"/>
    <property type="evidence" value="ECO:0007669"/>
    <property type="project" value="InterPro"/>
</dbReference>
<dbReference type="PROSITE" id="PS00463">
    <property type="entry name" value="ZN2_CY6_FUNGAL_1"/>
    <property type="match status" value="1"/>
</dbReference>
<dbReference type="OrthoDB" id="10261408at2759"/>
<dbReference type="InterPro" id="IPR001138">
    <property type="entry name" value="Zn2Cys6_DnaBD"/>
</dbReference>
<evidence type="ECO:0000259" key="1">
    <source>
        <dbReference type="PROSITE" id="PS50048"/>
    </source>
</evidence>
<dbReference type="EMBL" id="LSSM01000303">
    <property type="protein sequence ID" value="OMJ29365.1"/>
    <property type="molecule type" value="Genomic_DNA"/>
</dbReference>
<organism evidence="2 3">
    <name type="scientific">Smittium culicis</name>
    <dbReference type="NCBI Taxonomy" id="133412"/>
    <lineage>
        <taxon>Eukaryota</taxon>
        <taxon>Fungi</taxon>
        <taxon>Fungi incertae sedis</taxon>
        <taxon>Zoopagomycota</taxon>
        <taxon>Kickxellomycotina</taxon>
        <taxon>Harpellomycetes</taxon>
        <taxon>Harpellales</taxon>
        <taxon>Legeriomycetaceae</taxon>
        <taxon>Smittium</taxon>
    </lineage>
</organism>
<dbReference type="CDD" id="cd00067">
    <property type="entry name" value="GAL4"/>
    <property type="match status" value="1"/>
</dbReference>
<name>A0A1R1YR92_9FUNG</name>
<dbReference type="AlphaFoldDB" id="A0A1R1YR92"/>
<dbReference type="Pfam" id="PF00172">
    <property type="entry name" value="Zn_clus"/>
    <property type="match status" value="1"/>
</dbReference>
<dbReference type="SUPFAM" id="SSF57701">
    <property type="entry name" value="Zn2/Cys6 DNA-binding domain"/>
    <property type="match status" value="1"/>
</dbReference>
<evidence type="ECO:0000313" key="2">
    <source>
        <dbReference type="EMBL" id="OMJ29365.1"/>
    </source>
</evidence>